<sequence length="261" mass="28618">MSPRGRLLVYRAAFGVLLLAMWELVSGRLIDPFWISSPSRVFAYLWQVVRDGSIFGHLAVTLYETTTGFLIGAVTGIGCGFLLGRRKILAQVLDPYIVAFNGIPRIALAPLFIIWFGIGPNSKVVLVVIVVFFLTFFSTYSGVKGVDLELKNVLRIMGATERQILVKVTIPATVPWIATGLKVSVPYALVGAIVGEFIAASKGLGYLINYQTSLFSTTGALGGILIVAAIVVISSEAINWAEAYLLRWRPREETRTDREVY</sequence>
<evidence type="ECO:0000256" key="6">
    <source>
        <dbReference type="ARBA" id="ARBA00023136"/>
    </source>
</evidence>
<dbReference type="GO" id="GO:0005886">
    <property type="term" value="C:plasma membrane"/>
    <property type="evidence" value="ECO:0007669"/>
    <property type="project" value="UniProtKB-SubCell"/>
</dbReference>
<dbReference type="PROSITE" id="PS50928">
    <property type="entry name" value="ABC_TM1"/>
    <property type="match status" value="1"/>
</dbReference>
<evidence type="ECO:0000256" key="7">
    <source>
        <dbReference type="RuleBase" id="RU363032"/>
    </source>
</evidence>
<evidence type="ECO:0000256" key="2">
    <source>
        <dbReference type="ARBA" id="ARBA00022448"/>
    </source>
</evidence>
<dbReference type="Gene3D" id="1.10.3720.10">
    <property type="entry name" value="MetI-like"/>
    <property type="match status" value="1"/>
</dbReference>
<keyword evidence="2 7" id="KW-0813">Transport</keyword>
<dbReference type="InterPro" id="IPR000515">
    <property type="entry name" value="MetI-like"/>
</dbReference>
<dbReference type="PANTHER" id="PTHR30151">
    <property type="entry name" value="ALKANE SULFONATE ABC TRANSPORTER-RELATED, MEMBRANE SUBUNIT"/>
    <property type="match status" value="1"/>
</dbReference>
<feature type="domain" description="ABC transmembrane type-1" evidence="8">
    <location>
        <begin position="58"/>
        <end position="242"/>
    </location>
</feature>
<dbReference type="InterPro" id="IPR035906">
    <property type="entry name" value="MetI-like_sf"/>
</dbReference>
<evidence type="ECO:0000256" key="3">
    <source>
        <dbReference type="ARBA" id="ARBA00022475"/>
    </source>
</evidence>
<feature type="transmembrane region" description="Helical" evidence="7">
    <location>
        <begin position="96"/>
        <end position="118"/>
    </location>
</feature>
<evidence type="ECO:0000256" key="1">
    <source>
        <dbReference type="ARBA" id="ARBA00004651"/>
    </source>
</evidence>
<dbReference type="Proteomes" id="UP000320048">
    <property type="component" value="Unassembled WGS sequence"/>
</dbReference>
<dbReference type="SUPFAM" id="SSF161098">
    <property type="entry name" value="MetI-like"/>
    <property type="match status" value="1"/>
</dbReference>
<evidence type="ECO:0000256" key="4">
    <source>
        <dbReference type="ARBA" id="ARBA00022692"/>
    </source>
</evidence>
<proteinExistence type="inferred from homology"/>
<feature type="transmembrane region" description="Helical" evidence="7">
    <location>
        <begin position="164"/>
        <end position="181"/>
    </location>
</feature>
<dbReference type="AlphaFoldDB" id="A0A537JJW3"/>
<protein>
    <submittedName>
        <fullName evidence="9">ABC transporter permease</fullName>
    </submittedName>
</protein>
<feature type="transmembrane region" description="Helical" evidence="7">
    <location>
        <begin position="220"/>
        <end position="241"/>
    </location>
</feature>
<feature type="transmembrane region" description="Helical" evidence="7">
    <location>
        <begin position="7"/>
        <end position="25"/>
    </location>
</feature>
<dbReference type="EMBL" id="VBAO01000058">
    <property type="protein sequence ID" value="TMI83839.1"/>
    <property type="molecule type" value="Genomic_DNA"/>
</dbReference>
<feature type="transmembrane region" description="Helical" evidence="7">
    <location>
        <begin position="66"/>
        <end position="84"/>
    </location>
</feature>
<comment type="subcellular location">
    <subcellularLocation>
        <location evidence="1 7">Cell membrane</location>
        <topology evidence="1 7">Multi-pass membrane protein</topology>
    </subcellularLocation>
</comment>
<organism evidence="9 10">
    <name type="scientific">Candidatus Segetimicrobium genomatis</name>
    <dbReference type="NCBI Taxonomy" id="2569760"/>
    <lineage>
        <taxon>Bacteria</taxon>
        <taxon>Bacillati</taxon>
        <taxon>Candidatus Sysuimicrobiota</taxon>
        <taxon>Candidatus Sysuimicrobiia</taxon>
        <taxon>Candidatus Sysuimicrobiales</taxon>
        <taxon>Candidatus Segetimicrobiaceae</taxon>
        <taxon>Candidatus Segetimicrobium</taxon>
    </lineage>
</organism>
<dbReference type="CDD" id="cd06261">
    <property type="entry name" value="TM_PBP2"/>
    <property type="match status" value="1"/>
</dbReference>
<feature type="transmembrane region" description="Helical" evidence="7">
    <location>
        <begin position="187"/>
        <end position="208"/>
    </location>
</feature>
<keyword evidence="6 7" id="KW-0472">Membrane</keyword>
<keyword evidence="4 7" id="KW-0812">Transmembrane</keyword>
<feature type="transmembrane region" description="Helical" evidence="7">
    <location>
        <begin position="124"/>
        <end position="143"/>
    </location>
</feature>
<evidence type="ECO:0000256" key="5">
    <source>
        <dbReference type="ARBA" id="ARBA00022989"/>
    </source>
</evidence>
<dbReference type="GO" id="GO:0055085">
    <property type="term" value="P:transmembrane transport"/>
    <property type="evidence" value="ECO:0007669"/>
    <property type="project" value="InterPro"/>
</dbReference>
<evidence type="ECO:0000313" key="10">
    <source>
        <dbReference type="Proteomes" id="UP000320048"/>
    </source>
</evidence>
<dbReference type="Pfam" id="PF00528">
    <property type="entry name" value="BPD_transp_1"/>
    <property type="match status" value="1"/>
</dbReference>
<dbReference type="PANTHER" id="PTHR30151:SF20">
    <property type="entry name" value="ABC TRANSPORTER PERMEASE PROTEIN HI_0355-RELATED"/>
    <property type="match status" value="1"/>
</dbReference>
<evidence type="ECO:0000259" key="8">
    <source>
        <dbReference type="PROSITE" id="PS50928"/>
    </source>
</evidence>
<reference evidence="9 10" key="1">
    <citation type="journal article" date="2019" name="Nat. Microbiol.">
        <title>Mediterranean grassland soil C-N compound turnover is dependent on rainfall and depth, and is mediated by genomically divergent microorganisms.</title>
        <authorList>
            <person name="Diamond S."/>
            <person name="Andeer P.F."/>
            <person name="Li Z."/>
            <person name="Crits-Christoph A."/>
            <person name="Burstein D."/>
            <person name="Anantharaman K."/>
            <person name="Lane K.R."/>
            <person name="Thomas B.C."/>
            <person name="Pan C."/>
            <person name="Northen T.R."/>
            <person name="Banfield J.F."/>
        </authorList>
    </citation>
    <scope>NUCLEOTIDE SEQUENCE [LARGE SCALE GENOMIC DNA]</scope>
    <source>
        <strain evidence="9">NP_7</strain>
    </source>
</reference>
<keyword evidence="3" id="KW-1003">Cell membrane</keyword>
<evidence type="ECO:0000313" key="9">
    <source>
        <dbReference type="EMBL" id="TMI83839.1"/>
    </source>
</evidence>
<comment type="caution">
    <text evidence="9">The sequence shown here is derived from an EMBL/GenBank/DDBJ whole genome shotgun (WGS) entry which is preliminary data.</text>
</comment>
<name>A0A537JJW3_9BACT</name>
<comment type="similarity">
    <text evidence="7">Belongs to the binding-protein-dependent transport system permease family.</text>
</comment>
<keyword evidence="5 7" id="KW-1133">Transmembrane helix</keyword>
<gene>
    <name evidence="9" type="ORF">E6H04_02195</name>
</gene>
<accession>A0A537JJW3</accession>